<dbReference type="AlphaFoldDB" id="A0A7Z0QQ46"/>
<reference evidence="2 3" key="1">
    <citation type="submission" date="2020-07" db="EMBL/GenBank/DDBJ databases">
        <title>isolation of Luteimonas sp. SJ-16.</title>
        <authorList>
            <person name="Huang X.-X."/>
            <person name="Xu L."/>
            <person name="Sun J.-Q."/>
        </authorList>
    </citation>
    <scope>NUCLEOTIDE SEQUENCE [LARGE SCALE GENOMIC DNA]</scope>
    <source>
        <strain evidence="2 3">SJ-16</strain>
    </source>
</reference>
<protein>
    <submittedName>
        <fullName evidence="2">Uncharacterized protein</fullName>
    </submittedName>
</protein>
<sequence>MISPALCAARWAALALTLLLALPAAATEQIPDTLLLDGQPRPLHSEPLSAYLDQPDAWERFRALFATTLGTCSANWRGYRATWRLEDDRLQLLRMVAGACDRKAPEIALEALLPGRTAPVDADWYSGTLVVALGERGGNDHMGYSTRYPRYALIEIEQGRRIAQREVTHDELQALRVRERAGAETTP</sequence>
<dbReference type="Proteomes" id="UP000589896">
    <property type="component" value="Unassembled WGS sequence"/>
</dbReference>
<organism evidence="2 3">
    <name type="scientific">Luteimonas deserti</name>
    <dbReference type="NCBI Taxonomy" id="2752306"/>
    <lineage>
        <taxon>Bacteria</taxon>
        <taxon>Pseudomonadati</taxon>
        <taxon>Pseudomonadota</taxon>
        <taxon>Gammaproteobacteria</taxon>
        <taxon>Lysobacterales</taxon>
        <taxon>Lysobacteraceae</taxon>
        <taxon>Luteimonas</taxon>
    </lineage>
</organism>
<dbReference type="EMBL" id="JACCJZ010000010">
    <property type="protein sequence ID" value="NYZ61906.1"/>
    <property type="molecule type" value="Genomic_DNA"/>
</dbReference>
<gene>
    <name evidence="2" type="ORF">H0E82_03875</name>
</gene>
<evidence type="ECO:0000313" key="2">
    <source>
        <dbReference type="EMBL" id="NYZ61906.1"/>
    </source>
</evidence>
<name>A0A7Z0QQ46_9GAMM</name>
<evidence type="ECO:0000313" key="3">
    <source>
        <dbReference type="Proteomes" id="UP000589896"/>
    </source>
</evidence>
<feature type="chain" id="PRO_5030872936" evidence="1">
    <location>
        <begin position="27"/>
        <end position="187"/>
    </location>
</feature>
<proteinExistence type="predicted"/>
<keyword evidence="1" id="KW-0732">Signal</keyword>
<accession>A0A7Z0QQ46</accession>
<keyword evidence="3" id="KW-1185">Reference proteome</keyword>
<dbReference type="RefSeq" id="WP_180544001.1">
    <property type="nucleotide sequence ID" value="NZ_JACCJZ010000010.1"/>
</dbReference>
<feature type="signal peptide" evidence="1">
    <location>
        <begin position="1"/>
        <end position="26"/>
    </location>
</feature>
<evidence type="ECO:0000256" key="1">
    <source>
        <dbReference type="SAM" id="SignalP"/>
    </source>
</evidence>
<comment type="caution">
    <text evidence="2">The sequence shown here is derived from an EMBL/GenBank/DDBJ whole genome shotgun (WGS) entry which is preliminary data.</text>
</comment>